<dbReference type="OrthoDB" id="7340968at2"/>
<reference evidence="1 2" key="1">
    <citation type="submission" date="2017-06" db="EMBL/GenBank/DDBJ databases">
        <title>Yangia sp. YSBP01 complete genome sequence.</title>
        <authorList>
            <person name="Woo J.-H."/>
            <person name="Kim H.-S."/>
        </authorList>
    </citation>
    <scope>NUCLEOTIDE SEQUENCE [LARGE SCALE GENOMIC DNA]</scope>
    <source>
        <strain evidence="1 2">YSBP01</strain>
    </source>
</reference>
<dbReference type="EMBL" id="CP022190">
    <property type="protein sequence ID" value="AWI85795.1"/>
    <property type="molecule type" value="Genomic_DNA"/>
</dbReference>
<gene>
    <name evidence="1" type="ORF">CEW88_13090</name>
</gene>
<accession>A0A2U8HLJ7</accession>
<organism evidence="1 2">
    <name type="scientific">Alloyangia pacifica</name>
    <dbReference type="NCBI Taxonomy" id="311180"/>
    <lineage>
        <taxon>Bacteria</taxon>
        <taxon>Pseudomonadati</taxon>
        <taxon>Pseudomonadota</taxon>
        <taxon>Alphaproteobacteria</taxon>
        <taxon>Rhodobacterales</taxon>
        <taxon>Roseobacteraceae</taxon>
        <taxon>Alloyangia</taxon>
    </lineage>
</organism>
<evidence type="ECO:0000313" key="2">
    <source>
        <dbReference type="Proteomes" id="UP000244915"/>
    </source>
</evidence>
<dbReference type="Gene3D" id="3.30.40.220">
    <property type="match status" value="1"/>
</dbReference>
<protein>
    <submittedName>
        <fullName evidence="1">Uncharacterized protein</fullName>
    </submittedName>
</protein>
<dbReference type="AlphaFoldDB" id="A0A2U8HLJ7"/>
<name>A0A2U8HLJ7_9RHOB</name>
<proteinExistence type="predicted"/>
<dbReference type="KEGG" id="ypac:CEW88_13090"/>
<sequence>MRKEAKGELAKGEKADARYLGAREKSIADIKYSVGKTVFNSNGQVVPSTVKNKELHMSDAELDKLIRDLLTIQEDRCAITGLPLQFRGVQTDDNMLPSLDRIDSNGHYAKENLQLVCRFINFWKQASDDGEFRRLVGVVRGDDMAGG</sequence>
<dbReference type="Proteomes" id="UP000244915">
    <property type="component" value="Chromosome 2"/>
</dbReference>
<evidence type="ECO:0000313" key="1">
    <source>
        <dbReference type="EMBL" id="AWI85795.1"/>
    </source>
</evidence>